<dbReference type="Pfam" id="PF13843">
    <property type="entry name" value="DDE_Tnp_1_7"/>
    <property type="match status" value="1"/>
</dbReference>
<sequence length="88" mass="10441">MITGINKLPQMRLYWSSYDMYSNERVKTTMNQNRLDLLLRYLHFSDNSDPKAGTDRPFKIRDVIELCCKQFQDTSEPTEELDESMVDL</sequence>
<dbReference type="AlphaFoldDB" id="A0A9P0PYW3"/>
<dbReference type="PANTHER" id="PTHR46599">
    <property type="entry name" value="PIGGYBAC TRANSPOSABLE ELEMENT-DERIVED PROTEIN 4"/>
    <property type="match status" value="1"/>
</dbReference>
<comment type="caution">
    <text evidence="2">The sequence shown here is derived from an EMBL/GenBank/DDBJ whole genome shotgun (WGS) entry which is preliminary data.</text>
</comment>
<dbReference type="PANTHER" id="PTHR46599:SF3">
    <property type="entry name" value="PIGGYBAC TRANSPOSABLE ELEMENT-DERIVED PROTEIN 4"/>
    <property type="match status" value="1"/>
</dbReference>
<dbReference type="EMBL" id="CAKOFQ010007493">
    <property type="protein sequence ID" value="CAH2002394.1"/>
    <property type="molecule type" value="Genomic_DNA"/>
</dbReference>
<organism evidence="2 3">
    <name type="scientific">Acanthoscelides obtectus</name>
    <name type="common">Bean weevil</name>
    <name type="synonym">Bruchus obtectus</name>
    <dbReference type="NCBI Taxonomy" id="200917"/>
    <lineage>
        <taxon>Eukaryota</taxon>
        <taxon>Metazoa</taxon>
        <taxon>Ecdysozoa</taxon>
        <taxon>Arthropoda</taxon>
        <taxon>Hexapoda</taxon>
        <taxon>Insecta</taxon>
        <taxon>Pterygota</taxon>
        <taxon>Neoptera</taxon>
        <taxon>Endopterygota</taxon>
        <taxon>Coleoptera</taxon>
        <taxon>Polyphaga</taxon>
        <taxon>Cucujiformia</taxon>
        <taxon>Chrysomeloidea</taxon>
        <taxon>Chrysomelidae</taxon>
        <taxon>Bruchinae</taxon>
        <taxon>Bruchini</taxon>
        <taxon>Acanthoscelides</taxon>
    </lineage>
</organism>
<reference evidence="2" key="1">
    <citation type="submission" date="2022-03" db="EMBL/GenBank/DDBJ databases">
        <authorList>
            <person name="Sayadi A."/>
        </authorList>
    </citation>
    <scope>NUCLEOTIDE SEQUENCE</scope>
</reference>
<evidence type="ECO:0000259" key="1">
    <source>
        <dbReference type="Pfam" id="PF13843"/>
    </source>
</evidence>
<dbReference type="OrthoDB" id="6773346at2759"/>
<keyword evidence="3" id="KW-1185">Reference proteome</keyword>
<gene>
    <name evidence="2" type="ORF">ACAOBT_LOCUS26766</name>
</gene>
<evidence type="ECO:0000313" key="2">
    <source>
        <dbReference type="EMBL" id="CAH2002394.1"/>
    </source>
</evidence>
<feature type="domain" description="PiggyBac transposable element-derived protein" evidence="1">
    <location>
        <begin position="1"/>
        <end position="86"/>
    </location>
</feature>
<name>A0A9P0PYW3_ACAOB</name>
<proteinExistence type="predicted"/>
<dbReference type="Proteomes" id="UP001152888">
    <property type="component" value="Unassembled WGS sequence"/>
</dbReference>
<protein>
    <recommendedName>
        <fullName evidence="1">PiggyBac transposable element-derived protein domain-containing protein</fullName>
    </recommendedName>
</protein>
<dbReference type="InterPro" id="IPR029526">
    <property type="entry name" value="PGBD"/>
</dbReference>
<accession>A0A9P0PYW3</accession>
<evidence type="ECO:0000313" key="3">
    <source>
        <dbReference type="Proteomes" id="UP001152888"/>
    </source>
</evidence>